<keyword evidence="3 8" id="KW-0812">Transmembrane</keyword>
<dbReference type="Proteomes" id="UP001141806">
    <property type="component" value="Unassembled WGS sequence"/>
</dbReference>
<evidence type="ECO:0000256" key="6">
    <source>
        <dbReference type="ARBA" id="ARBA00023136"/>
    </source>
</evidence>
<dbReference type="EMBL" id="JAMYWD010000004">
    <property type="protein sequence ID" value="KAJ4975053.1"/>
    <property type="molecule type" value="Genomic_DNA"/>
</dbReference>
<organism evidence="9 10">
    <name type="scientific">Protea cynaroides</name>
    <dbReference type="NCBI Taxonomy" id="273540"/>
    <lineage>
        <taxon>Eukaryota</taxon>
        <taxon>Viridiplantae</taxon>
        <taxon>Streptophyta</taxon>
        <taxon>Embryophyta</taxon>
        <taxon>Tracheophyta</taxon>
        <taxon>Spermatophyta</taxon>
        <taxon>Magnoliopsida</taxon>
        <taxon>Proteales</taxon>
        <taxon>Proteaceae</taxon>
        <taxon>Protea</taxon>
    </lineage>
</organism>
<dbReference type="AlphaFoldDB" id="A0A9Q0KQN8"/>
<comment type="similarity">
    <text evidence="7">Belongs to the plant Proton pump-interactor protein family.</text>
</comment>
<keyword evidence="5" id="KW-0175">Coiled coil</keyword>
<evidence type="ECO:0000313" key="10">
    <source>
        <dbReference type="Proteomes" id="UP001141806"/>
    </source>
</evidence>
<sequence>MEWGILMFFKFVLFFFLLLCCLFYCSLFFFGSFHDLYIGLLLFFSSFSSYMVSFKGGGDVFVNCMALTGQQKVDAEVVKKPFHFLIKIPRYVDYKFKEQIRLAQLQVEERTQNRDAIRATIQMKRGAAVGKQTIDGRDLELKRVLAADNKLHPALFSAEAEHKVFFLISFLVITDSLCFHMDKRISPDITTPVVVMFKLTGIHTKQKGMVLPFEPLSITFDDIRYSVDMPHVS</sequence>
<evidence type="ECO:0000256" key="4">
    <source>
        <dbReference type="ARBA" id="ARBA00022989"/>
    </source>
</evidence>
<comment type="caution">
    <text evidence="9">The sequence shown here is derived from an EMBL/GenBank/DDBJ whole genome shotgun (WGS) entry which is preliminary data.</text>
</comment>
<keyword evidence="4 8" id="KW-1133">Transmembrane helix</keyword>
<proteinExistence type="inferred from homology"/>
<dbReference type="PANTHER" id="PTHR32219">
    <property type="entry name" value="RNA-BINDING PROTEIN YLMH-RELATED"/>
    <property type="match status" value="1"/>
</dbReference>
<evidence type="ECO:0000256" key="5">
    <source>
        <dbReference type="ARBA" id="ARBA00023054"/>
    </source>
</evidence>
<name>A0A9Q0KQN8_9MAGN</name>
<evidence type="ECO:0000256" key="3">
    <source>
        <dbReference type="ARBA" id="ARBA00022692"/>
    </source>
</evidence>
<evidence type="ECO:0000256" key="7">
    <source>
        <dbReference type="ARBA" id="ARBA00038080"/>
    </source>
</evidence>
<accession>A0A9Q0KQN8</accession>
<dbReference type="OrthoDB" id="1703439at2759"/>
<keyword evidence="2" id="KW-1003">Cell membrane</keyword>
<comment type="subcellular location">
    <subcellularLocation>
        <location evidence="1">Cell membrane</location>
        <topology evidence="1">Single-pass membrane protein</topology>
    </subcellularLocation>
</comment>
<dbReference type="PANTHER" id="PTHR32219:SF3">
    <property type="entry name" value="CALPONIN-LIKE DOMAIN PROTEIN"/>
    <property type="match status" value="1"/>
</dbReference>
<evidence type="ECO:0000256" key="1">
    <source>
        <dbReference type="ARBA" id="ARBA00004162"/>
    </source>
</evidence>
<dbReference type="GO" id="GO:0005886">
    <property type="term" value="C:plasma membrane"/>
    <property type="evidence" value="ECO:0007669"/>
    <property type="project" value="UniProtKB-SubCell"/>
</dbReference>
<reference evidence="9" key="1">
    <citation type="journal article" date="2023" name="Plant J.">
        <title>The genome of the king protea, Protea cynaroides.</title>
        <authorList>
            <person name="Chang J."/>
            <person name="Duong T.A."/>
            <person name="Schoeman C."/>
            <person name="Ma X."/>
            <person name="Roodt D."/>
            <person name="Barker N."/>
            <person name="Li Z."/>
            <person name="Van de Peer Y."/>
            <person name="Mizrachi E."/>
        </authorList>
    </citation>
    <scope>NUCLEOTIDE SEQUENCE</scope>
    <source>
        <tissue evidence="9">Young leaves</tissue>
    </source>
</reference>
<dbReference type="InterPro" id="IPR055282">
    <property type="entry name" value="PPI1-4"/>
</dbReference>
<protein>
    <submittedName>
        <fullName evidence="9">Uncharacterized protein</fullName>
    </submittedName>
</protein>
<gene>
    <name evidence="9" type="ORF">NE237_008227</name>
</gene>
<evidence type="ECO:0000256" key="8">
    <source>
        <dbReference type="SAM" id="Phobius"/>
    </source>
</evidence>
<evidence type="ECO:0000256" key="2">
    <source>
        <dbReference type="ARBA" id="ARBA00022475"/>
    </source>
</evidence>
<keyword evidence="10" id="KW-1185">Reference proteome</keyword>
<keyword evidence="6 8" id="KW-0472">Membrane</keyword>
<feature type="transmembrane region" description="Helical" evidence="8">
    <location>
        <begin position="7"/>
        <end position="30"/>
    </location>
</feature>
<evidence type="ECO:0000313" key="9">
    <source>
        <dbReference type="EMBL" id="KAJ4975053.1"/>
    </source>
</evidence>